<dbReference type="EMBL" id="ML978075">
    <property type="protein sequence ID" value="KAF2011127.1"/>
    <property type="molecule type" value="Genomic_DNA"/>
</dbReference>
<sequence length="362" mass="39322">MALSERATSAFDTGSGKAILGVSLAFAVTSTISLVLRFIGKRFKRTRLSSEDWFIIVAQACLYGLAVLCILQTSIGGAGNKATEWPYASHSTRISKSPTALKLLISIQCLFAASVASIKISICLFYNRIFPSKQFRIASWITIGLASAWAIGYITFVLVSCRPLAYFWNPNIAGGTCVKDRTTPFMVIGALDALVDIVILILPLHMLYKLNVRIPDKVALIIIFGTGICIAAISIVRMHTLTRVSRYTNAPALILTIIEPSLGMTVACVPLTRPLFRGIFPRPLRTGRGVDEYDGGNAGGGFGRLASWELPSFVDRNLWRGRAMGFGREEEFVTTLVLESGTWSDAGEGRTRDLNSNSRGGG</sequence>
<keyword evidence="3 6" id="KW-1133">Transmembrane helix</keyword>
<dbReference type="Proteomes" id="UP000799778">
    <property type="component" value="Unassembled WGS sequence"/>
</dbReference>
<feature type="transmembrane region" description="Helical" evidence="6">
    <location>
        <begin position="52"/>
        <end position="75"/>
    </location>
</feature>
<evidence type="ECO:0000256" key="4">
    <source>
        <dbReference type="ARBA" id="ARBA00023136"/>
    </source>
</evidence>
<comment type="similarity">
    <text evidence="5">Belongs to the SAT4 family.</text>
</comment>
<evidence type="ECO:0000259" key="7">
    <source>
        <dbReference type="Pfam" id="PF20684"/>
    </source>
</evidence>
<dbReference type="RefSeq" id="XP_033379466.1">
    <property type="nucleotide sequence ID" value="XM_033532402.1"/>
</dbReference>
<evidence type="ECO:0000313" key="8">
    <source>
        <dbReference type="EMBL" id="KAF2011127.1"/>
    </source>
</evidence>
<reference evidence="8" key="1">
    <citation type="journal article" date="2020" name="Stud. Mycol.">
        <title>101 Dothideomycetes genomes: a test case for predicting lifestyles and emergence of pathogens.</title>
        <authorList>
            <person name="Haridas S."/>
            <person name="Albert R."/>
            <person name="Binder M."/>
            <person name="Bloem J."/>
            <person name="Labutti K."/>
            <person name="Salamov A."/>
            <person name="Andreopoulos B."/>
            <person name="Baker S."/>
            <person name="Barry K."/>
            <person name="Bills G."/>
            <person name="Bluhm B."/>
            <person name="Cannon C."/>
            <person name="Castanera R."/>
            <person name="Culley D."/>
            <person name="Daum C."/>
            <person name="Ezra D."/>
            <person name="Gonzalez J."/>
            <person name="Henrissat B."/>
            <person name="Kuo A."/>
            <person name="Liang C."/>
            <person name="Lipzen A."/>
            <person name="Lutzoni F."/>
            <person name="Magnuson J."/>
            <person name="Mondo S."/>
            <person name="Nolan M."/>
            <person name="Ohm R."/>
            <person name="Pangilinan J."/>
            <person name="Park H.-J."/>
            <person name="Ramirez L."/>
            <person name="Alfaro M."/>
            <person name="Sun H."/>
            <person name="Tritt A."/>
            <person name="Yoshinaga Y."/>
            <person name="Zwiers L.-H."/>
            <person name="Turgeon B."/>
            <person name="Goodwin S."/>
            <person name="Spatafora J."/>
            <person name="Crous P."/>
            <person name="Grigoriev I."/>
        </authorList>
    </citation>
    <scope>NUCLEOTIDE SEQUENCE</scope>
    <source>
        <strain evidence="8">CBS 175.79</strain>
    </source>
</reference>
<gene>
    <name evidence="8" type="ORF">BU24DRAFT_466858</name>
</gene>
<organism evidence="8 9">
    <name type="scientific">Aaosphaeria arxii CBS 175.79</name>
    <dbReference type="NCBI Taxonomy" id="1450172"/>
    <lineage>
        <taxon>Eukaryota</taxon>
        <taxon>Fungi</taxon>
        <taxon>Dikarya</taxon>
        <taxon>Ascomycota</taxon>
        <taxon>Pezizomycotina</taxon>
        <taxon>Dothideomycetes</taxon>
        <taxon>Pleosporomycetidae</taxon>
        <taxon>Pleosporales</taxon>
        <taxon>Pleosporales incertae sedis</taxon>
        <taxon>Aaosphaeria</taxon>
    </lineage>
</organism>
<dbReference type="GO" id="GO:0016020">
    <property type="term" value="C:membrane"/>
    <property type="evidence" value="ECO:0007669"/>
    <property type="project" value="UniProtKB-SubCell"/>
</dbReference>
<evidence type="ECO:0000256" key="2">
    <source>
        <dbReference type="ARBA" id="ARBA00022692"/>
    </source>
</evidence>
<feature type="transmembrane region" description="Helical" evidence="6">
    <location>
        <begin position="218"/>
        <end position="238"/>
    </location>
</feature>
<dbReference type="PANTHER" id="PTHR33048:SF57">
    <property type="entry name" value="INTEGRAL MEMBRANE PROTEIN-RELATED"/>
    <property type="match status" value="1"/>
</dbReference>
<evidence type="ECO:0000256" key="1">
    <source>
        <dbReference type="ARBA" id="ARBA00004141"/>
    </source>
</evidence>
<feature type="transmembrane region" description="Helical" evidence="6">
    <location>
        <begin position="185"/>
        <end position="206"/>
    </location>
</feature>
<dbReference type="Pfam" id="PF20684">
    <property type="entry name" value="Fung_rhodopsin"/>
    <property type="match status" value="1"/>
</dbReference>
<feature type="transmembrane region" description="Helical" evidence="6">
    <location>
        <begin position="103"/>
        <end position="126"/>
    </location>
</feature>
<dbReference type="InterPro" id="IPR049326">
    <property type="entry name" value="Rhodopsin_dom_fungi"/>
</dbReference>
<feature type="domain" description="Rhodopsin" evidence="7">
    <location>
        <begin position="36"/>
        <end position="277"/>
    </location>
</feature>
<name>A0A6A5XEA9_9PLEO</name>
<feature type="transmembrane region" description="Helical" evidence="6">
    <location>
        <begin position="250"/>
        <end position="272"/>
    </location>
</feature>
<keyword evidence="4 6" id="KW-0472">Membrane</keyword>
<dbReference type="PANTHER" id="PTHR33048">
    <property type="entry name" value="PTH11-LIKE INTEGRAL MEMBRANE PROTEIN (AFU_ORTHOLOGUE AFUA_5G11245)"/>
    <property type="match status" value="1"/>
</dbReference>
<evidence type="ECO:0000256" key="5">
    <source>
        <dbReference type="ARBA" id="ARBA00038359"/>
    </source>
</evidence>
<comment type="subcellular location">
    <subcellularLocation>
        <location evidence="1">Membrane</location>
        <topology evidence="1">Multi-pass membrane protein</topology>
    </subcellularLocation>
</comment>
<keyword evidence="2 6" id="KW-0812">Transmembrane</keyword>
<feature type="transmembrane region" description="Helical" evidence="6">
    <location>
        <begin position="18"/>
        <end position="40"/>
    </location>
</feature>
<accession>A0A6A5XEA9</accession>
<evidence type="ECO:0000256" key="6">
    <source>
        <dbReference type="SAM" id="Phobius"/>
    </source>
</evidence>
<proteinExistence type="inferred from homology"/>
<dbReference type="GeneID" id="54289799"/>
<dbReference type="OrthoDB" id="10017208at2759"/>
<protein>
    <recommendedName>
        <fullName evidence="7">Rhodopsin domain-containing protein</fullName>
    </recommendedName>
</protein>
<dbReference type="AlphaFoldDB" id="A0A6A5XEA9"/>
<feature type="transmembrane region" description="Helical" evidence="6">
    <location>
        <begin position="138"/>
        <end position="165"/>
    </location>
</feature>
<evidence type="ECO:0000313" key="9">
    <source>
        <dbReference type="Proteomes" id="UP000799778"/>
    </source>
</evidence>
<dbReference type="InterPro" id="IPR052337">
    <property type="entry name" value="SAT4-like"/>
</dbReference>
<evidence type="ECO:0000256" key="3">
    <source>
        <dbReference type="ARBA" id="ARBA00022989"/>
    </source>
</evidence>
<keyword evidence="9" id="KW-1185">Reference proteome</keyword>